<protein>
    <submittedName>
        <fullName evidence="2">Uncharacterized protein</fullName>
    </submittedName>
</protein>
<accession>A0A9X2A7T3</accession>
<feature type="compositionally biased region" description="Gly residues" evidence="1">
    <location>
        <begin position="228"/>
        <end position="254"/>
    </location>
</feature>
<evidence type="ECO:0000256" key="1">
    <source>
        <dbReference type="SAM" id="MobiDB-lite"/>
    </source>
</evidence>
<dbReference type="Proteomes" id="UP001139226">
    <property type="component" value="Unassembled WGS sequence"/>
</dbReference>
<feature type="region of interest" description="Disordered" evidence="1">
    <location>
        <begin position="228"/>
        <end position="259"/>
    </location>
</feature>
<dbReference type="EMBL" id="JAKVTV010000001">
    <property type="protein sequence ID" value="MCH4821769.1"/>
    <property type="molecule type" value="Genomic_DNA"/>
</dbReference>
<evidence type="ECO:0000313" key="3">
    <source>
        <dbReference type="Proteomes" id="UP001139226"/>
    </source>
</evidence>
<dbReference type="RefSeq" id="WP_240711899.1">
    <property type="nucleotide sequence ID" value="NZ_JAKVTV010000001.1"/>
</dbReference>
<reference evidence="2" key="1">
    <citation type="submission" date="2022-03" db="EMBL/GenBank/DDBJ databases">
        <title>Gramella crocea sp. nov., isolated from activated sludge of a seafood processing plant.</title>
        <authorList>
            <person name="Zhang X."/>
        </authorList>
    </citation>
    <scope>NUCLEOTIDE SEQUENCE</scope>
    <source>
        <strain evidence="2">YJ019</strain>
    </source>
</reference>
<dbReference type="PROSITE" id="PS51257">
    <property type="entry name" value="PROKAR_LIPOPROTEIN"/>
    <property type="match status" value="1"/>
</dbReference>
<sequence length="569" mass="64389">MKNLNFLHYCYLFLSAFILFSCEEESITDKEPQDLNKTEEKIMDFGVSENELLKSSTFLNSFKTYKKSQNLNNDIPINNLINRLDLNNAYYHKDKRIEVLNVPFKTFGNYKRVLFSYTKSNKNTNSFILTYPDPMNDSEFYVSNIEGELLQRVNFDQNGHSTIESYIFNTLEKNGEGCTETVYWVCTSGEHSYEYENAGDCTFWHDSSGTPPRVSTFPIDCFGTGGLGTGGSEGGGGTDGGTGGVTSGPTGGDGSTPPSLTPEECLENLDCEDCGLPMDLNKDCNVSYDEAHFATFLESLNRNEKYSLRNNTRLYESTLSYLISKNHTTDSRNFSYSALLAVMDGGDVDFENEIIKDQSFIGIKADCVLEELINTGNNLFKRTSEAFTDNRSKYRIKFTTYNESSDSADARTAMPDSNNVIEIRININRTGLANNSNAIDLAALILHEVNHAELHRIHLSNNSGPNPLPTAKFEWFEKLWRLYDNPLNSEPPQTTSEHYYMSRHMIDPIAYSVREYDKNLHNIENYLFFAWQGLEEYGKSSGQITQQELNDLAWLSNAVTHDSYNSPCD</sequence>
<dbReference type="AlphaFoldDB" id="A0A9X2A7T3"/>
<name>A0A9X2A7T3_9FLAO</name>
<gene>
    <name evidence="2" type="ORF">ML462_01170</name>
</gene>
<comment type="caution">
    <text evidence="2">The sequence shown here is derived from an EMBL/GenBank/DDBJ whole genome shotgun (WGS) entry which is preliminary data.</text>
</comment>
<proteinExistence type="predicted"/>
<organism evidence="2 3">
    <name type="scientific">Christiangramia lutea</name>
    <dbReference type="NCBI Taxonomy" id="1607951"/>
    <lineage>
        <taxon>Bacteria</taxon>
        <taxon>Pseudomonadati</taxon>
        <taxon>Bacteroidota</taxon>
        <taxon>Flavobacteriia</taxon>
        <taxon>Flavobacteriales</taxon>
        <taxon>Flavobacteriaceae</taxon>
        <taxon>Christiangramia</taxon>
    </lineage>
</organism>
<keyword evidence="3" id="KW-1185">Reference proteome</keyword>
<evidence type="ECO:0000313" key="2">
    <source>
        <dbReference type="EMBL" id="MCH4821769.1"/>
    </source>
</evidence>